<protein>
    <recommendedName>
        <fullName evidence="5">Zinc-regulated TonB-dependent outer membrane receptor</fullName>
    </recommendedName>
</protein>
<evidence type="ECO:0000256" key="2">
    <source>
        <dbReference type="SAM" id="SignalP"/>
    </source>
</evidence>
<accession>A0A4R6NF61</accession>
<feature type="compositionally biased region" description="Basic and acidic residues" evidence="1">
    <location>
        <begin position="225"/>
        <end position="234"/>
    </location>
</feature>
<dbReference type="SUPFAM" id="SSF56935">
    <property type="entry name" value="Porins"/>
    <property type="match status" value="1"/>
</dbReference>
<name>A0A4R6NF61_9BURK</name>
<evidence type="ECO:0000256" key="1">
    <source>
        <dbReference type="SAM" id="MobiDB-lite"/>
    </source>
</evidence>
<evidence type="ECO:0008006" key="5">
    <source>
        <dbReference type="Google" id="ProtNLM"/>
    </source>
</evidence>
<reference evidence="3 4" key="1">
    <citation type="submission" date="2019-03" db="EMBL/GenBank/DDBJ databases">
        <title>Genomic Encyclopedia of Type Strains, Phase IV (KMG-IV): sequencing the most valuable type-strain genomes for metagenomic binning, comparative biology and taxonomic classification.</title>
        <authorList>
            <person name="Goeker M."/>
        </authorList>
    </citation>
    <scope>NUCLEOTIDE SEQUENCE [LARGE SCALE GENOMIC DNA]</scope>
    <source>
        <strain evidence="3 4">DSM 25082</strain>
    </source>
</reference>
<sequence>MSLLKMAATLLALSAAAAQAQAPAKPASQAWQFGAVLDLTHTSRPLALGGRDQGLQLGHSDLTASGPLGPWLRAQATATVATHEGKLEKGMEEFWLETTRLPAGLQLRAGRFASQIGYLNQQHPHADDFVERPLLYRAFYGGHWNDDGLRLNITLPTSFYWMVGAEVFRGRKLVAEAAPGSPSGLGVSTLSTKLGADLNRHHSWQLGLSHIHNRREAAVEDEDHEHEHGDEAHEHHHHHHHHGAQFSGRKTWLLDGTWKWAPGGNNREQQLRLGFEAARITGLNRFARGSDKHEANALSAVWRFNPSWEVGVRSDWLRARQPHGDHFHSVLLREQSLMLAWKPTHMQALRLQYARQSDAHEVENPSRGSWQLQYVMAFGAHGAHSF</sequence>
<dbReference type="EMBL" id="SNXE01000001">
    <property type="protein sequence ID" value="TDP12884.1"/>
    <property type="molecule type" value="Genomic_DNA"/>
</dbReference>
<keyword evidence="2" id="KW-0732">Signal</keyword>
<feature type="region of interest" description="Disordered" evidence="1">
    <location>
        <begin position="220"/>
        <end position="247"/>
    </location>
</feature>
<evidence type="ECO:0000313" key="3">
    <source>
        <dbReference type="EMBL" id="TDP12884.1"/>
    </source>
</evidence>
<dbReference type="Proteomes" id="UP000295357">
    <property type="component" value="Unassembled WGS sequence"/>
</dbReference>
<keyword evidence="4" id="KW-1185">Reference proteome</keyword>
<dbReference type="RefSeq" id="WP_133601817.1">
    <property type="nucleotide sequence ID" value="NZ_JAUFPJ010000016.1"/>
</dbReference>
<organism evidence="3 4">
    <name type="scientific">Roseateles asaccharophilus</name>
    <dbReference type="NCBI Taxonomy" id="582607"/>
    <lineage>
        <taxon>Bacteria</taxon>
        <taxon>Pseudomonadati</taxon>
        <taxon>Pseudomonadota</taxon>
        <taxon>Betaproteobacteria</taxon>
        <taxon>Burkholderiales</taxon>
        <taxon>Sphaerotilaceae</taxon>
        <taxon>Roseateles</taxon>
    </lineage>
</organism>
<proteinExistence type="predicted"/>
<dbReference type="AlphaFoldDB" id="A0A4R6NF61"/>
<feature type="chain" id="PRO_5020671006" description="Zinc-regulated TonB-dependent outer membrane receptor" evidence="2">
    <location>
        <begin position="21"/>
        <end position="386"/>
    </location>
</feature>
<feature type="signal peptide" evidence="2">
    <location>
        <begin position="1"/>
        <end position="20"/>
    </location>
</feature>
<dbReference type="InterPro" id="IPR023614">
    <property type="entry name" value="Porin_dom_sf"/>
</dbReference>
<evidence type="ECO:0000313" key="4">
    <source>
        <dbReference type="Proteomes" id="UP000295357"/>
    </source>
</evidence>
<dbReference type="OrthoDB" id="9788733at2"/>
<dbReference type="Gene3D" id="2.40.160.10">
    <property type="entry name" value="Porin"/>
    <property type="match status" value="1"/>
</dbReference>
<gene>
    <name evidence="3" type="ORF">DFR39_101358</name>
</gene>
<comment type="caution">
    <text evidence="3">The sequence shown here is derived from an EMBL/GenBank/DDBJ whole genome shotgun (WGS) entry which is preliminary data.</text>
</comment>